<organism evidence="3 4">
    <name type="scientific">Caulifigura coniformis</name>
    <dbReference type="NCBI Taxonomy" id="2527983"/>
    <lineage>
        <taxon>Bacteria</taxon>
        <taxon>Pseudomonadati</taxon>
        <taxon>Planctomycetota</taxon>
        <taxon>Planctomycetia</taxon>
        <taxon>Planctomycetales</taxon>
        <taxon>Planctomycetaceae</taxon>
        <taxon>Caulifigura</taxon>
    </lineage>
</organism>
<dbReference type="SMART" id="SM00240">
    <property type="entry name" value="FHA"/>
    <property type="match status" value="1"/>
</dbReference>
<feature type="domain" description="EAL" evidence="2">
    <location>
        <begin position="140"/>
        <end position="379"/>
    </location>
</feature>
<reference evidence="3 4" key="1">
    <citation type="submission" date="2019-02" db="EMBL/GenBank/DDBJ databases">
        <title>Deep-cultivation of Planctomycetes and their phenomic and genomic characterization uncovers novel biology.</title>
        <authorList>
            <person name="Wiegand S."/>
            <person name="Jogler M."/>
            <person name="Boedeker C."/>
            <person name="Pinto D."/>
            <person name="Vollmers J."/>
            <person name="Rivas-Marin E."/>
            <person name="Kohn T."/>
            <person name="Peeters S.H."/>
            <person name="Heuer A."/>
            <person name="Rast P."/>
            <person name="Oberbeckmann S."/>
            <person name="Bunk B."/>
            <person name="Jeske O."/>
            <person name="Meyerdierks A."/>
            <person name="Storesund J.E."/>
            <person name="Kallscheuer N."/>
            <person name="Luecker S."/>
            <person name="Lage O.M."/>
            <person name="Pohl T."/>
            <person name="Merkel B.J."/>
            <person name="Hornburger P."/>
            <person name="Mueller R.-W."/>
            <person name="Bruemmer F."/>
            <person name="Labrenz M."/>
            <person name="Spormann A.M."/>
            <person name="Op den Camp H."/>
            <person name="Overmann J."/>
            <person name="Amann R."/>
            <person name="Jetten M.S.M."/>
            <person name="Mascher T."/>
            <person name="Medema M.H."/>
            <person name="Devos D.P."/>
            <person name="Kaster A.-K."/>
            <person name="Ovreas L."/>
            <person name="Rohde M."/>
            <person name="Galperin M.Y."/>
            <person name="Jogler C."/>
        </authorList>
    </citation>
    <scope>NUCLEOTIDE SEQUENCE [LARGE SCALE GENOMIC DNA]</scope>
    <source>
        <strain evidence="3 4">Pan44</strain>
    </source>
</reference>
<feature type="domain" description="FHA" evidence="1">
    <location>
        <begin position="43"/>
        <end position="92"/>
    </location>
</feature>
<dbReference type="CDD" id="cd01948">
    <property type="entry name" value="EAL"/>
    <property type="match status" value="1"/>
</dbReference>
<dbReference type="KEGG" id="ccos:Pan44_13870"/>
<dbReference type="RefSeq" id="WP_145028535.1">
    <property type="nucleotide sequence ID" value="NZ_CP036271.1"/>
</dbReference>
<dbReference type="Pfam" id="PF00498">
    <property type="entry name" value="FHA"/>
    <property type="match status" value="1"/>
</dbReference>
<accession>A0A517SB45</accession>
<dbReference type="Pfam" id="PF00563">
    <property type="entry name" value="EAL"/>
    <property type="match status" value="1"/>
</dbReference>
<dbReference type="CDD" id="cd00060">
    <property type="entry name" value="FHA"/>
    <property type="match status" value="1"/>
</dbReference>
<dbReference type="PROSITE" id="PS50883">
    <property type="entry name" value="EAL"/>
    <property type="match status" value="1"/>
</dbReference>
<dbReference type="InterPro" id="IPR001633">
    <property type="entry name" value="EAL_dom"/>
</dbReference>
<dbReference type="PROSITE" id="PS50006">
    <property type="entry name" value="FHA_DOMAIN"/>
    <property type="match status" value="1"/>
</dbReference>
<dbReference type="Proteomes" id="UP000315700">
    <property type="component" value="Chromosome"/>
</dbReference>
<dbReference type="InterPro" id="IPR050706">
    <property type="entry name" value="Cyclic-di-GMP_PDE-like"/>
</dbReference>
<protein>
    <submittedName>
        <fullName evidence="3">Phytochrome-like protein cph2</fullName>
    </submittedName>
</protein>
<dbReference type="SUPFAM" id="SSF141868">
    <property type="entry name" value="EAL domain-like"/>
    <property type="match status" value="1"/>
</dbReference>
<dbReference type="InParanoid" id="A0A517SB45"/>
<keyword evidence="4" id="KW-1185">Reference proteome</keyword>
<sequence>MELVLPGMERLSGHSAPHWPWRLVGCIPPQRQLQQFQVDSEGFIIGRRPGSNLQVVSPRVSGRHAELLTIGKHLFIRDLGSTNGTYVNRRRIEQPTPIAEGDHIEVADVEFRVEREHSNDSSEELPTFRQTHSDIETIESDWVLSQLDMLIRDRAVTPHYQAIVTIDGAKTVGYEALARSEMCGLESPHSMFDTARMVNREVELSMMCRQRAVEIASRLPRRQALFVNTHPMEDFIADVLPSMKQLRRIAPEQPIVVEIHEAAIHDPQSVREFHAALKDLNIRLAYDDFGAGRSRLMELVKAPPDFLKFDASLIRNLDSASPQQMRLLSTLIDVVRDFNICTLAEGIETVGEMEACRALGFELAQGFYFGIPLDADDIR</sequence>
<evidence type="ECO:0000259" key="2">
    <source>
        <dbReference type="PROSITE" id="PS50883"/>
    </source>
</evidence>
<dbReference type="InterPro" id="IPR000253">
    <property type="entry name" value="FHA_dom"/>
</dbReference>
<dbReference type="InterPro" id="IPR008984">
    <property type="entry name" value="SMAD_FHA_dom_sf"/>
</dbReference>
<dbReference type="Gene3D" id="2.60.200.20">
    <property type="match status" value="1"/>
</dbReference>
<gene>
    <name evidence="3" type="primary">cph2_1</name>
    <name evidence="3" type="ORF">Pan44_13870</name>
</gene>
<dbReference type="PANTHER" id="PTHR33121:SF76">
    <property type="entry name" value="SIGNALING PROTEIN"/>
    <property type="match status" value="1"/>
</dbReference>
<dbReference type="EMBL" id="CP036271">
    <property type="protein sequence ID" value="QDT53370.1"/>
    <property type="molecule type" value="Genomic_DNA"/>
</dbReference>
<evidence type="ECO:0000313" key="4">
    <source>
        <dbReference type="Proteomes" id="UP000315700"/>
    </source>
</evidence>
<evidence type="ECO:0000259" key="1">
    <source>
        <dbReference type="PROSITE" id="PS50006"/>
    </source>
</evidence>
<dbReference type="InterPro" id="IPR035919">
    <property type="entry name" value="EAL_sf"/>
</dbReference>
<dbReference type="PANTHER" id="PTHR33121">
    <property type="entry name" value="CYCLIC DI-GMP PHOSPHODIESTERASE PDEF"/>
    <property type="match status" value="1"/>
</dbReference>
<evidence type="ECO:0000313" key="3">
    <source>
        <dbReference type="EMBL" id="QDT53370.1"/>
    </source>
</evidence>
<dbReference type="AlphaFoldDB" id="A0A517SB45"/>
<name>A0A517SB45_9PLAN</name>
<dbReference type="Gene3D" id="3.20.20.450">
    <property type="entry name" value="EAL domain"/>
    <property type="match status" value="1"/>
</dbReference>
<dbReference type="GO" id="GO:0071111">
    <property type="term" value="F:cyclic-guanylate-specific phosphodiesterase activity"/>
    <property type="evidence" value="ECO:0007669"/>
    <property type="project" value="InterPro"/>
</dbReference>
<dbReference type="SUPFAM" id="SSF49879">
    <property type="entry name" value="SMAD/FHA domain"/>
    <property type="match status" value="1"/>
</dbReference>
<dbReference type="SMART" id="SM00052">
    <property type="entry name" value="EAL"/>
    <property type="match status" value="1"/>
</dbReference>
<proteinExistence type="predicted"/>
<dbReference type="OrthoDB" id="9813903at2"/>